<dbReference type="Proteomes" id="UP001516662">
    <property type="component" value="Unassembled WGS sequence"/>
</dbReference>
<organism evidence="4 5">
    <name type="scientific">Litchfieldia luteola</name>
    <dbReference type="NCBI Taxonomy" id="682179"/>
    <lineage>
        <taxon>Bacteria</taxon>
        <taxon>Bacillati</taxon>
        <taxon>Bacillota</taxon>
        <taxon>Bacilli</taxon>
        <taxon>Bacillales</taxon>
        <taxon>Bacillaceae</taxon>
        <taxon>Litchfieldia</taxon>
    </lineage>
</organism>
<evidence type="ECO:0000259" key="3">
    <source>
        <dbReference type="Pfam" id="PF13240"/>
    </source>
</evidence>
<keyword evidence="5" id="KW-1185">Reference proteome</keyword>
<dbReference type="EMBL" id="JADCLJ010000022">
    <property type="protein sequence ID" value="MBE4909649.1"/>
    <property type="molecule type" value="Genomic_DNA"/>
</dbReference>
<protein>
    <submittedName>
        <fullName evidence="4">Zinc-ribbon domain-containing protein</fullName>
    </submittedName>
</protein>
<comment type="caution">
    <text evidence="4">The sequence shown here is derived from an EMBL/GenBank/DDBJ whole genome shotgun (WGS) entry which is preliminary data.</text>
</comment>
<keyword evidence="2" id="KW-1133">Transmembrane helix</keyword>
<feature type="repeat" description="TPR" evidence="1">
    <location>
        <begin position="85"/>
        <end position="118"/>
    </location>
</feature>
<reference evidence="4 5" key="1">
    <citation type="submission" date="2020-10" db="EMBL/GenBank/DDBJ databases">
        <title>Bacillus sp. HD4P25, an endophyte from a halophyte.</title>
        <authorList>
            <person name="Sun J.-Q."/>
        </authorList>
    </citation>
    <scope>NUCLEOTIDE SEQUENCE [LARGE SCALE GENOMIC DNA]</scope>
    <source>
        <strain evidence="4 5">YIM 93174</strain>
    </source>
</reference>
<feature type="domain" description="Zinc-ribbon" evidence="3">
    <location>
        <begin position="2"/>
        <end position="24"/>
    </location>
</feature>
<dbReference type="PROSITE" id="PS50005">
    <property type="entry name" value="TPR"/>
    <property type="match status" value="1"/>
</dbReference>
<feature type="transmembrane region" description="Helical" evidence="2">
    <location>
        <begin position="54"/>
        <end position="75"/>
    </location>
</feature>
<keyword evidence="2" id="KW-0812">Transmembrane</keyword>
<keyword evidence="1" id="KW-0802">TPR repeat</keyword>
<evidence type="ECO:0000313" key="4">
    <source>
        <dbReference type="EMBL" id="MBE4909649.1"/>
    </source>
</evidence>
<evidence type="ECO:0000313" key="5">
    <source>
        <dbReference type="Proteomes" id="UP001516662"/>
    </source>
</evidence>
<dbReference type="RefSeq" id="WP_193538496.1">
    <property type="nucleotide sequence ID" value="NZ_JADCLJ010000022.1"/>
</dbReference>
<dbReference type="Gene3D" id="1.25.40.10">
    <property type="entry name" value="Tetratricopeptide repeat domain"/>
    <property type="match status" value="1"/>
</dbReference>
<proteinExistence type="predicted"/>
<name>A0ABR9QMD4_9BACI</name>
<sequence>MYCHECGSKIVEGSRFCANCGTKLDQENDLNNVVDLEVEIDSREGRRNQSTKKLVMLLIPTISLFLVGGGVYGYYTHESTLNENVMSLKASAERYAIDGDYEKAIKELDKAIELRPSYVILKDTKAVVVKADEFSERLNEVSILIKRKKWNEASQKIALLANDVDKEQGPLFEVISKKVKEKDVIATVGKIKLEIDQLDTVEELISKLSVLTSLTSEEAKATQQQIVKKIVQLTIKDAEGQLANKEFSKAIATIDKALHYSKDHNELVAFKERIERERFKFEEAEQLRLEKAMEAAEKEDLVNRTAAVEVLKLESVVDEFGDLYISGEVKNLATTSIYGITIFYKIYDGMGNLYDEGSRTVYPYTLSPGENGYFEDIHYGINKDVYVEVENISWYLE</sequence>
<dbReference type="SUPFAM" id="SSF48452">
    <property type="entry name" value="TPR-like"/>
    <property type="match status" value="1"/>
</dbReference>
<evidence type="ECO:0000256" key="2">
    <source>
        <dbReference type="SAM" id="Phobius"/>
    </source>
</evidence>
<dbReference type="InterPro" id="IPR026870">
    <property type="entry name" value="Zinc_ribbon_dom"/>
</dbReference>
<accession>A0ABR9QMD4</accession>
<evidence type="ECO:0000256" key="1">
    <source>
        <dbReference type="PROSITE-ProRule" id="PRU00339"/>
    </source>
</evidence>
<dbReference type="InterPro" id="IPR019734">
    <property type="entry name" value="TPR_rpt"/>
</dbReference>
<dbReference type="Pfam" id="PF13240">
    <property type="entry name" value="Zn_Ribbon_1"/>
    <property type="match status" value="1"/>
</dbReference>
<gene>
    <name evidence="4" type="ORF">IMZ08_16470</name>
</gene>
<dbReference type="InterPro" id="IPR011990">
    <property type="entry name" value="TPR-like_helical_dom_sf"/>
</dbReference>
<keyword evidence="2" id="KW-0472">Membrane</keyword>